<dbReference type="EMBL" id="JAPEVA010000120">
    <property type="protein sequence ID" value="KAJ4398853.1"/>
    <property type="molecule type" value="Genomic_DNA"/>
</dbReference>
<keyword evidence="4" id="KW-0150">Chloroplast</keyword>
<reference evidence="19" key="1">
    <citation type="submission" date="2022-10" db="EMBL/GenBank/DDBJ databases">
        <title>Tapping the CABI collections for fungal endophytes: first genome assemblies for Collariella, Neodidymelliopsis, Ascochyta clinopodiicola, Didymella pomorum, Didymosphaeria variabile, Neocosmospora piperis and Neocucurbitaria cava.</title>
        <authorList>
            <person name="Hill R."/>
        </authorList>
    </citation>
    <scope>NUCLEOTIDE SEQUENCE</scope>
    <source>
        <strain evidence="19">IMI 355091</strain>
    </source>
</reference>
<evidence type="ECO:0000256" key="3">
    <source>
        <dbReference type="ARBA" id="ARBA00022448"/>
    </source>
</evidence>
<evidence type="ECO:0000256" key="6">
    <source>
        <dbReference type="ARBA" id="ARBA00022692"/>
    </source>
</evidence>
<evidence type="ECO:0000259" key="18">
    <source>
        <dbReference type="Pfam" id="PF04548"/>
    </source>
</evidence>
<dbReference type="GO" id="GO:0016787">
    <property type="term" value="F:hydrolase activity"/>
    <property type="evidence" value="ECO:0007669"/>
    <property type="project" value="UniProtKB-KW"/>
</dbReference>
<proteinExistence type="predicted"/>
<evidence type="ECO:0000256" key="7">
    <source>
        <dbReference type="ARBA" id="ARBA00022723"/>
    </source>
</evidence>
<name>A0A9W8Z8B3_9PLEO</name>
<comment type="subcellular location">
    <subcellularLocation>
        <location evidence="2">Membrane</location>
        <topology evidence="2">Single-pass membrane protein</topology>
    </subcellularLocation>
    <subcellularLocation>
        <location evidence="16">Plastid</location>
        <location evidence="16">Chloroplast outer membrane</location>
    </subcellularLocation>
</comment>
<dbReference type="GO" id="GO:0005525">
    <property type="term" value="F:GTP binding"/>
    <property type="evidence" value="ECO:0007669"/>
    <property type="project" value="UniProtKB-KW"/>
</dbReference>
<dbReference type="PANTHER" id="PTHR10903:SF135">
    <property type="entry name" value="TRANSLOCASE OF CHLOROPLAST 120, CHLOROPLASTIC-RELATED"/>
    <property type="match status" value="1"/>
</dbReference>
<evidence type="ECO:0000256" key="2">
    <source>
        <dbReference type="ARBA" id="ARBA00004167"/>
    </source>
</evidence>
<keyword evidence="12" id="KW-0653">Protein transport</keyword>
<dbReference type="InterPro" id="IPR045058">
    <property type="entry name" value="GIMA/IAN/Toc"/>
</dbReference>
<comment type="cofactor">
    <cofactor evidence="1">
        <name>Mg(2+)</name>
        <dbReference type="ChEBI" id="CHEBI:18420"/>
    </cofactor>
</comment>
<keyword evidence="11" id="KW-0460">Magnesium</keyword>
<evidence type="ECO:0000256" key="1">
    <source>
        <dbReference type="ARBA" id="ARBA00001946"/>
    </source>
</evidence>
<accession>A0A9W8Z8B3</accession>
<keyword evidence="8" id="KW-0547">Nucleotide-binding</keyword>
<dbReference type="AlphaFoldDB" id="A0A9W8Z8B3"/>
<dbReference type="GO" id="GO:0016020">
    <property type="term" value="C:membrane"/>
    <property type="evidence" value="ECO:0007669"/>
    <property type="project" value="UniProtKB-SubCell"/>
</dbReference>
<dbReference type="GO" id="GO:0046872">
    <property type="term" value="F:metal ion binding"/>
    <property type="evidence" value="ECO:0007669"/>
    <property type="project" value="UniProtKB-KW"/>
</dbReference>
<keyword evidence="20" id="KW-1185">Reference proteome</keyword>
<dbReference type="InterPro" id="IPR006703">
    <property type="entry name" value="G_AIG1"/>
</dbReference>
<evidence type="ECO:0000256" key="11">
    <source>
        <dbReference type="ARBA" id="ARBA00022842"/>
    </source>
</evidence>
<evidence type="ECO:0000256" key="4">
    <source>
        <dbReference type="ARBA" id="ARBA00022528"/>
    </source>
</evidence>
<evidence type="ECO:0000256" key="10">
    <source>
        <dbReference type="ARBA" id="ARBA00022805"/>
    </source>
</evidence>
<evidence type="ECO:0000256" key="5">
    <source>
        <dbReference type="ARBA" id="ARBA00022640"/>
    </source>
</evidence>
<evidence type="ECO:0000256" key="12">
    <source>
        <dbReference type="ARBA" id="ARBA00022927"/>
    </source>
</evidence>
<evidence type="ECO:0000256" key="14">
    <source>
        <dbReference type="ARBA" id="ARBA00023134"/>
    </source>
</evidence>
<sequence>MTVRNNAEAEALNMIVVMGVTGAGKSYFINQLAGEEVVKEGPDLESCTQECQGVPVKIGNSKVLLIDTPGFDDTKRTDSEILTEIARILSAQYELGVQLKGVVYIHRITDIRYSRAAIKTFEIFKKICGEEALKNVLLITSRWEGIEPSVGAERERQLKDNFWAYMVGRGSNISRFHGDRDSAITLVSQLLCREKVVLQLQRELVDEKKNLSATVAGSFVDDNLEKLKQQVSDELASLDRLRQELLENDRAMRRQIRLDWEQESARLKMLQNQQVSLQRPIGAEVRQEIQQKKSSSGFSKVMPYVPVAISILAAIVGIPPGVTEIFTGWFTDA</sequence>
<keyword evidence="7" id="KW-0479">Metal-binding</keyword>
<dbReference type="CDD" id="cd00882">
    <property type="entry name" value="Ras_like_GTPase"/>
    <property type="match status" value="1"/>
</dbReference>
<keyword evidence="6 17" id="KW-0812">Transmembrane</keyword>
<keyword evidence="10" id="KW-1002">Plastid outer membrane</keyword>
<evidence type="ECO:0000256" key="8">
    <source>
        <dbReference type="ARBA" id="ARBA00022741"/>
    </source>
</evidence>
<dbReference type="SUPFAM" id="SSF52540">
    <property type="entry name" value="P-loop containing nucleoside triphosphate hydrolases"/>
    <property type="match status" value="1"/>
</dbReference>
<dbReference type="Proteomes" id="UP001140510">
    <property type="component" value="Unassembled WGS sequence"/>
</dbReference>
<gene>
    <name evidence="19" type="ORF">N0V91_009904</name>
</gene>
<evidence type="ECO:0000256" key="9">
    <source>
        <dbReference type="ARBA" id="ARBA00022801"/>
    </source>
</evidence>
<comment type="caution">
    <text evidence="19">The sequence shown here is derived from an EMBL/GenBank/DDBJ whole genome shotgun (WGS) entry which is preliminary data.</text>
</comment>
<evidence type="ECO:0000313" key="20">
    <source>
        <dbReference type="Proteomes" id="UP001140510"/>
    </source>
</evidence>
<dbReference type="Pfam" id="PF04548">
    <property type="entry name" value="AIG1"/>
    <property type="match status" value="1"/>
</dbReference>
<evidence type="ECO:0000256" key="16">
    <source>
        <dbReference type="ARBA" id="ARBA00024013"/>
    </source>
</evidence>
<dbReference type="Gene3D" id="3.40.50.300">
    <property type="entry name" value="P-loop containing nucleotide triphosphate hydrolases"/>
    <property type="match status" value="1"/>
</dbReference>
<feature type="transmembrane region" description="Helical" evidence="17">
    <location>
        <begin position="301"/>
        <end position="322"/>
    </location>
</feature>
<keyword evidence="3" id="KW-0813">Transport</keyword>
<dbReference type="InterPro" id="IPR027417">
    <property type="entry name" value="P-loop_NTPase"/>
</dbReference>
<keyword evidence="15 17" id="KW-0472">Membrane</keyword>
<keyword evidence="14" id="KW-0342">GTP-binding</keyword>
<evidence type="ECO:0000313" key="19">
    <source>
        <dbReference type="EMBL" id="KAJ4398853.1"/>
    </source>
</evidence>
<dbReference type="PANTHER" id="PTHR10903">
    <property type="entry name" value="GTPASE, IMAP FAMILY MEMBER-RELATED"/>
    <property type="match status" value="1"/>
</dbReference>
<keyword evidence="13 17" id="KW-1133">Transmembrane helix</keyword>
<evidence type="ECO:0000256" key="15">
    <source>
        <dbReference type="ARBA" id="ARBA00023136"/>
    </source>
</evidence>
<keyword evidence="9" id="KW-0378">Hydrolase</keyword>
<feature type="domain" description="AIG1-type G" evidence="18">
    <location>
        <begin position="15"/>
        <end position="144"/>
    </location>
</feature>
<evidence type="ECO:0000256" key="13">
    <source>
        <dbReference type="ARBA" id="ARBA00022989"/>
    </source>
</evidence>
<dbReference type="GO" id="GO:0015031">
    <property type="term" value="P:protein transport"/>
    <property type="evidence" value="ECO:0007669"/>
    <property type="project" value="UniProtKB-KW"/>
</dbReference>
<keyword evidence="5" id="KW-0934">Plastid</keyword>
<protein>
    <recommendedName>
        <fullName evidence="18">AIG1-type G domain-containing protein</fullName>
    </recommendedName>
</protein>
<dbReference type="OrthoDB" id="8954335at2759"/>
<organism evidence="19 20">
    <name type="scientific">Didymella pomorum</name>
    <dbReference type="NCBI Taxonomy" id="749634"/>
    <lineage>
        <taxon>Eukaryota</taxon>
        <taxon>Fungi</taxon>
        <taxon>Dikarya</taxon>
        <taxon>Ascomycota</taxon>
        <taxon>Pezizomycotina</taxon>
        <taxon>Dothideomycetes</taxon>
        <taxon>Pleosporomycetidae</taxon>
        <taxon>Pleosporales</taxon>
        <taxon>Pleosporineae</taxon>
        <taxon>Didymellaceae</taxon>
        <taxon>Didymella</taxon>
    </lineage>
</organism>
<evidence type="ECO:0000256" key="17">
    <source>
        <dbReference type="SAM" id="Phobius"/>
    </source>
</evidence>